<reference evidence="1" key="1">
    <citation type="journal article" date="2023" name="G3 (Bethesda)">
        <title>A reference genome for the long-term kleptoplast-retaining sea slug Elysia crispata morphotype clarki.</title>
        <authorList>
            <person name="Eastman K.E."/>
            <person name="Pendleton A.L."/>
            <person name="Shaikh M.A."/>
            <person name="Suttiyut T."/>
            <person name="Ogas R."/>
            <person name="Tomko P."/>
            <person name="Gavelis G."/>
            <person name="Widhalm J.R."/>
            <person name="Wisecaver J.H."/>
        </authorList>
    </citation>
    <scope>NUCLEOTIDE SEQUENCE</scope>
    <source>
        <strain evidence="1">ECLA1</strain>
    </source>
</reference>
<evidence type="ECO:0000313" key="1">
    <source>
        <dbReference type="EMBL" id="KAK3787115.1"/>
    </source>
</evidence>
<sequence>MENMEEQDRVRQLQRRWEEGGGCEGRDFDNQYKQRPASYYIREERNGEAPTRGSLGRLMTIKRLKLWAAVLLLEKVLATGTSLAREAEMSSESGTRGVR</sequence>
<organism evidence="1 2">
    <name type="scientific">Elysia crispata</name>
    <name type="common">lettuce slug</name>
    <dbReference type="NCBI Taxonomy" id="231223"/>
    <lineage>
        <taxon>Eukaryota</taxon>
        <taxon>Metazoa</taxon>
        <taxon>Spiralia</taxon>
        <taxon>Lophotrochozoa</taxon>
        <taxon>Mollusca</taxon>
        <taxon>Gastropoda</taxon>
        <taxon>Heterobranchia</taxon>
        <taxon>Euthyneura</taxon>
        <taxon>Panpulmonata</taxon>
        <taxon>Sacoglossa</taxon>
        <taxon>Placobranchoidea</taxon>
        <taxon>Plakobranchidae</taxon>
        <taxon>Elysia</taxon>
    </lineage>
</organism>
<dbReference type="AlphaFoldDB" id="A0AAE1AFW1"/>
<protein>
    <submittedName>
        <fullName evidence="1">Uncharacterized protein</fullName>
    </submittedName>
</protein>
<accession>A0AAE1AFW1</accession>
<proteinExistence type="predicted"/>
<dbReference type="EMBL" id="JAWDGP010001900">
    <property type="protein sequence ID" value="KAK3787115.1"/>
    <property type="molecule type" value="Genomic_DNA"/>
</dbReference>
<evidence type="ECO:0000313" key="2">
    <source>
        <dbReference type="Proteomes" id="UP001283361"/>
    </source>
</evidence>
<keyword evidence="2" id="KW-1185">Reference proteome</keyword>
<name>A0AAE1AFW1_9GAST</name>
<gene>
    <name evidence="1" type="ORF">RRG08_030278</name>
</gene>
<comment type="caution">
    <text evidence="1">The sequence shown here is derived from an EMBL/GenBank/DDBJ whole genome shotgun (WGS) entry which is preliminary data.</text>
</comment>
<dbReference type="Proteomes" id="UP001283361">
    <property type="component" value="Unassembled WGS sequence"/>
</dbReference>